<proteinExistence type="predicted"/>
<evidence type="ECO:0000313" key="2">
    <source>
        <dbReference type="Proteomes" id="UP000663193"/>
    </source>
</evidence>
<evidence type="ECO:0000313" key="1">
    <source>
        <dbReference type="EMBL" id="QRC97819.1"/>
    </source>
</evidence>
<gene>
    <name evidence="1" type="ORF">JI435_411060</name>
</gene>
<dbReference type="AlphaFoldDB" id="A0A7U2F7D0"/>
<protein>
    <submittedName>
        <fullName evidence="1">Uncharacterized protein</fullName>
    </submittedName>
</protein>
<keyword evidence="2" id="KW-1185">Reference proteome</keyword>
<reference evidence="2" key="1">
    <citation type="journal article" date="2021" name="BMC Genomics">
        <title>Chromosome-level genome assembly and manually-curated proteome of model necrotroph Parastagonospora nodorum Sn15 reveals a genome-wide trove of candidate effector homologs, and redundancy of virulence-related functions within an accessory chromosome.</title>
        <authorList>
            <person name="Bertazzoni S."/>
            <person name="Jones D.A.B."/>
            <person name="Phan H.T."/>
            <person name="Tan K.-C."/>
            <person name="Hane J.K."/>
        </authorList>
    </citation>
    <scope>NUCLEOTIDE SEQUENCE [LARGE SCALE GENOMIC DNA]</scope>
    <source>
        <strain evidence="2">SN15 / ATCC MYA-4574 / FGSC 10173)</strain>
    </source>
</reference>
<accession>A0A7U2F7D0</accession>
<dbReference type="EMBL" id="CP069030">
    <property type="protein sequence ID" value="QRC97819.1"/>
    <property type="molecule type" value="Genomic_DNA"/>
</dbReference>
<sequence length="66" mass="7914">MYAWKYWQHAVRSSSVQTDELRPRWISLLGPLKRLKVDLVNDGAVSENQDHYRMDWPWWTVSCYSG</sequence>
<organism evidence="1 2">
    <name type="scientific">Phaeosphaeria nodorum (strain SN15 / ATCC MYA-4574 / FGSC 10173)</name>
    <name type="common">Glume blotch fungus</name>
    <name type="synonym">Parastagonospora nodorum</name>
    <dbReference type="NCBI Taxonomy" id="321614"/>
    <lineage>
        <taxon>Eukaryota</taxon>
        <taxon>Fungi</taxon>
        <taxon>Dikarya</taxon>
        <taxon>Ascomycota</taxon>
        <taxon>Pezizomycotina</taxon>
        <taxon>Dothideomycetes</taxon>
        <taxon>Pleosporomycetidae</taxon>
        <taxon>Pleosporales</taxon>
        <taxon>Pleosporineae</taxon>
        <taxon>Phaeosphaeriaceae</taxon>
        <taxon>Parastagonospora</taxon>
    </lineage>
</organism>
<name>A0A7U2F7D0_PHANO</name>
<dbReference type="VEuPathDB" id="FungiDB:JI435_411060"/>
<dbReference type="Proteomes" id="UP000663193">
    <property type="component" value="Chromosome 8"/>
</dbReference>